<sequence length="153" mass="16406">MNVSGLELTMLSASTNRVAKVSSFGTLEVYIAANAVFTDLTNRSQAPPMWGAAGGLKTHRVLVLVNASASWPSSLFISIRSSLFAPTKFVPRSVRISAGAPLRPINRRIACLQDSVVSVCTTSRCTARVVRHVNNATHLLGVLRFTRTAIGPK</sequence>
<accession>A0A8D8I1D7</accession>
<dbReference type="EMBL" id="HBUE01339143">
    <property type="protein sequence ID" value="CAG6597604.1"/>
    <property type="molecule type" value="Transcribed_RNA"/>
</dbReference>
<dbReference type="AlphaFoldDB" id="A0A8D8I1D7"/>
<organism evidence="1">
    <name type="scientific">Culex pipiens</name>
    <name type="common">House mosquito</name>
    <dbReference type="NCBI Taxonomy" id="7175"/>
    <lineage>
        <taxon>Eukaryota</taxon>
        <taxon>Metazoa</taxon>
        <taxon>Ecdysozoa</taxon>
        <taxon>Arthropoda</taxon>
        <taxon>Hexapoda</taxon>
        <taxon>Insecta</taxon>
        <taxon>Pterygota</taxon>
        <taxon>Neoptera</taxon>
        <taxon>Endopterygota</taxon>
        <taxon>Diptera</taxon>
        <taxon>Nematocera</taxon>
        <taxon>Culicoidea</taxon>
        <taxon>Culicidae</taxon>
        <taxon>Culicinae</taxon>
        <taxon>Culicini</taxon>
        <taxon>Culex</taxon>
        <taxon>Culex</taxon>
    </lineage>
</organism>
<dbReference type="EMBL" id="HBUE01232315">
    <property type="protein sequence ID" value="CAG6545459.1"/>
    <property type="molecule type" value="Transcribed_RNA"/>
</dbReference>
<protein>
    <submittedName>
        <fullName evidence="1">(northern house mosquito) hypothetical protein</fullName>
    </submittedName>
</protein>
<evidence type="ECO:0000313" key="1">
    <source>
        <dbReference type="EMBL" id="CAG6545459.1"/>
    </source>
</evidence>
<proteinExistence type="predicted"/>
<name>A0A8D8I1D7_CULPI</name>
<reference evidence="1" key="1">
    <citation type="submission" date="2021-05" db="EMBL/GenBank/DDBJ databases">
        <authorList>
            <person name="Alioto T."/>
            <person name="Alioto T."/>
            <person name="Gomez Garrido J."/>
        </authorList>
    </citation>
    <scope>NUCLEOTIDE SEQUENCE</scope>
</reference>